<dbReference type="GO" id="GO:0046872">
    <property type="term" value="F:metal ion binding"/>
    <property type="evidence" value="ECO:0007669"/>
    <property type="project" value="InterPro"/>
</dbReference>
<name>A0A9X6LVS8_BACUH</name>
<dbReference type="Gene3D" id="3.30.470.20">
    <property type="entry name" value="ATP-grasp fold, B domain"/>
    <property type="match status" value="1"/>
</dbReference>
<organism evidence="3 4">
    <name type="scientific">Bacillus thuringiensis subsp. higo</name>
    <dbReference type="NCBI Taxonomy" id="132266"/>
    <lineage>
        <taxon>Bacteria</taxon>
        <taxon>Bacillati</taxon>
        <taxon>Bacillota</taxon>
        <taxon>Bacilli</taxon>
        <taxon>Bacillales</taxon>
        <taxon>Bacillaceae</taxon>
        <taxon>Bacillus</taxon>
        <taxon>Bacillus cereus group</taxon>
    </lineage>
</organism>
<gene>
    <name evidence="3" type="ORF">BK716_06605</name>
</gene>
<dbReference type="AlphaFoldDB" id="A0A9X6LVS8"/>
<dbReference type="Gene3D" id="3.30.1490.20">
    <property type="entry name" value="ATP-grasp fold, A domain"/>
    <property type="match status" value="1"/>
</dbReference>
<dbReference type="EMBL" id="MOOK01000058">
    <property type="protein sequence ID" value="OUB57279.1"/>
    <property type="molecule type" value="Genomic_DNA"/>
</dbReference>
<evidence type="ECO:0000259" key="2">
    <source>
        <dbReference type="PROSITE" id="PS50975"/>
    </source>
</evidence>
<evidence type="ECO:0000313" key="4">
    <source>
        <dbReference type="Proteomes" id="UP000194816"/>
    </source>
</evidence>
<reference evidence="3 4" key="1">
    <citation type="submission" date="2016-10" db="EMBL/GenBank/DDBJ databases">
        <title>Comparative genomics of Bacillus thuringiensis reveals a path to pathogens against multiple invertebrate hosts.</title>
        <authorList>
            <person name="Zheng J."/>
            <person name="Gao Q."/>
            <person name="Liu H."/>
            <person name="Peng D."/>
            <person name="Ruan L."/>
            <person name="Sun M."/>
        </authorList>
    </citation>
    <scope>NUCLEOTIDE SEQUENCE [LARGE SCALE GENOMIC DNA]</scope>
    <source>
        <strain evidence="3">BGSC 4AU1</strain>
    </source>
</reference>
<dbReference type="RefSeq" id="WP_172452125.1">
    <property type="nucleotide sequence ID" value="NZ_MOOK01000058.1"/>
</dbReference>
<proteinExistence type="predicted"/>
<feature type="domain" description="ATP-grasp" evidence="2">
    <location>
        <begin position="122"/>
        <end position="316"/>
    </location>
</feature>
<protein>
    <recommendedName>
        <fullName evidence="2">ATP-grasp domain-containing protein</fullName>
    </recommendedName>
</protein>
<keyword evidence="1" id="KW-0067">ATP-binding</keyword>
<dbReference type="Pfam" id="PF02655">
    <property type="entry name" value="ATP-grasp_3"/>
    <property type="match status" value="1"/>
</dbReference>
<keyword evidence="1" id="KW-0547">Nucleotide-binding</keyword>
<comment type="caution">
    <text evidence="3">The sequence shown here is derived from an EMBL/GenBank/DDBJ whole genome shotgun (WGS) entry which is preliminary data.</text>
</comment>
<dbReference type="InterPro" id="IPR003806">
    <property type="entry name" value="ATP-grasp_PylC-type"/>
</dbReference>
<evidence type="ECO:0000313" key="3">
    <source>
        <dbReference type="EMBL" id="OUB57279.1"/>
    </source>
</evidence>
<sequence>MGKVKLLTFDTQSATQLGLIRNVGERKIPIALCYHSGKGINHKSKYVSEKIEVPNWDINREEWVQSLIEIGKKSPFQYMIISCSDYINLLLVSYYDDLKKYFYFPFNNPEIVGMFINKDEFYNKMNELEINIPRTYFFKSLNEVEAFFKAAVYPLIIKPNQMFDSLFIEKFGSKILILNSIKDYLENINAIKLVYEHIIIQEMLEGETWSVYGYFKDEFLSHTVYVKDYLDAGGTTVVGHSIKKDELLSQATSILQKIDYEGFAELEFMYNHKTDTYCILEVNARPVQWCRLVKYVYRSVESIPLEILNNIYSNVESNASTITRNVFIYQEMGLLELVKQKELTFKEMIGYLFNKDAISMFYDTNDLKPSLLYRLNWFKCIVKWLILKK</sequence>
<dbReference type="Proteomes" id="UP000194816">
    <property type="component" value="Unassembled WGS sequence"/>
</dbReference>
<dbReference type="GO" id="GO:0005524">
    <property type="term" value="F:ATP binding"/>
    <property type="evidence" value="ECO:0007669"/>
    <property type="project" value="UniProtKB-UniRule"/>
</dbReference>
<dbReference type="InterPro" id="IPR013815">
    <property type="entry name" value="ATP_grasp_subdomain_1"/>
</dbReference>
<dbReference type="InterPro" id="IPR011761">
    <property type="entry name" value="ATP-grasp"/>
</dbReference>
<dbReference type="PROSITE" id="PS50975">
    <property type="entry name" value="ATP_GRASP"/>
    <property type="match status" value="1"/>
</dbReference>
<accession>A0A9X6LVS8</accession>
<evidence type="ECO:0000256" key="1">
    <source>
        <dbReference type="PROSITE-ProRule" id="PRU00409"/>
    </source>
</evidence>
<dbReference type="SUPFAM" id="SSF56059">
    <property type="entry name" value="Glutathione synthetase ATP-binding domain-like"/>
    <property type="match status" value="1"/>
</dbReference>